<dbReference type="InterPro" id="IPR023631">
    <property type="entry name" value="Amidase_dom"/>
</dbReference>
<dbReference type="SUPFAM" id="SSF75304">
    <property type="entry name" value="Amidase signature (AS) enzymes"/>
    <property type="match status" value="1"/>
</dbReference>
<dbReference type="AlphaFoldDB" id="A0AAW1QYE5"/>
<dbReference type="PANTHER" id="PTHR46310:SF7">
    <property type="entry name" value="AMIDASE 1"/>
    <property type="match status" value="1"/>
</dbReference>
<dbReference type="PANTHER" id="PTHR46310">
    <property type="entry name" value="AMIDASE 1"/>
    <property type="match status" value="1"/>
</dbReference>
<keyword evidence="3" id="KW-1185">Reference proteome</keyword>
<proteinExistence type="predicted"/>
<sequence length="381" mass="39147">MSGLTIAAKDLYDVEGHVTGCGNPEWAATHAPAISTAPAIQALLDAGARLVGKTHMDELAYSLNGENARYGTPVNPACPGRVPGGSSSGSAVAAANGSVDIALGSDTGGSVRVPASYCGILGLRPTHGRVSLEGACPLAPSYDTGGFFARDAETLQAAAGVLLDPATRRSTHFKRLLVAKDAFAAADASATDALYQALRPAAPALQDRFGGLPEVELGGGEAKAMGAWADTFRVSQGFEVWRALGAWVTEQRPAFGMGIAERFQMASRVTPKQAEEATEQRRAITARLDELLGGDAAVLLPSAPGPAPRLRTPPGVLDAFRRRLLTLTSPAGLGGLPQVSLPIATVDGCPLGLGVMGPRGSDEDLLELAAHILALLQHPAA</sequence>
<comment type="caution">
    <text evidence="2">The sequence shown here is derived from an EMBL/GenBank/DDBJ whole genome shotgun (WGS) entry which is preliminary data.</text>
</comment>
<dbReference type="InterPro" id="IPR036928">
    <property type="entry name" value="AS_sf"/>
</dbReference>
<dbReference type="NCBIfam" id="NF006169">
    <property type="entry name" value="PRK08310.1"/>
    <property type="match status" value="1"/>
</dbReference>
<dbReference type="Proteomes" id="UP001445335">
    <property type="component" value="Unassembled WGS sequence"/>
</dbReference>
<dbReference type="EMBL" id="JALJOU010000068">
    <property type="protein sequence ID" value="KAK9826142.1"/>
    <property type="molecule type" value="Genomic_DNA"/>
</dbReference>
<organism evidence="2 3">
    <name type="scientific">Elliptochloris bilobata</name>
    <dbReference type="NCBI Taxonomy" id="381761"/>
    <lineage>
        <taxon>Eukaryota</taxon>
        <taxon>Viridiplantae</taxon>
        <taxon>Chlorophyta</taxon>
        <taxon>core chlorophytes</taxon>
        <taxon>Trebouxiophyceae</taxon>
        <taxon>Trebouxiophyceae incertae sedis</taxon>
        <taxon>Elliptochloris clade</taxon>
        <taxon>Elliptochloris</taxon>
    </lineage>
</organism>
<reference evidence="2 3" key="1">
    <citation type="journal article" date="2024" name="Nat. Commun.">
        <title>Phylogenomics reveals the evolutionary origins of lichenization in chlorophyte algae.</title>
        <authorList>
            <person name="Puginier C."/>
            <person name="Libourel C."/>
            <person name="Otte J."/>
            <person name="Skaloud P."/>
            <person name="Haon M."/>
            <person name="Grisel S."/>
            <person name="Petersen M."/>
            <person name="Berrin J.G."/>
            <person name="Delaux P.M."/>
            <person name="Dal Grande F."/>
            <person name="Keller J."/>
        </authorList>
    </citation>
    <scope>NUCLEOTIDE SEQUENCE [LARGE SCALE GENOMIC DNA]</scope>
    <source>
        <strain evidence="2 3">SAG 245.80</strain>
    </source>
</reference>
<evidence type="ECO:0000313" key="2">
    <source>
        <dbReference type="EMBL" id="KAK9826142.1"/>
    </source>
</evidence>
<accession>A0AAW1QYE5</accession>
<evidence type="ECO:0000313" key="3">
    <source>
        <dbReference type="Proteomes" id="UP001445335"/>
    </source>
</evidence>
<gene>
    <name evidence="2" type="ORF">WJX81_008525</name>
</gene>
<protein>
    <recommendedName>
        <fullName evidence="1">Amidase domain-containing protein</fullName>
    </recommendedName>
</protein>
<dbReference type="Gene3D" id="3.90.1300.10">
    <property type="entry name" value="Amidase signature (AS) domain"/>
    <property type="match status" value="1"/>
</dbReference>
<evidence type="ECO:0000259" key="1">
    <source>
        <dbReference type="Pfam" id="PF01425"/>
    </source>
</evidence>
<feature type="domain" description="Amidase" evidence="1">
    <location>
        <begin position="2"/>
        <end position="174"/>
    </location>
</feature>
<feature type="domain" description="Amidase" evidence="1">
    <location>
        <begin position="265"/>
        <end position="366"/>
    </location>
</feature>
<name>A0AAW1QYE5_9CHLO</name>
<dbReference type="Pfam" id="PF01425">
    <property type="entry name" value="Amidase"/>
    <property type="match status" value="2"/>
</dbReference>